<dbReference type="InterPro" id="IPR002316">
    <property type="entry name" value="Pro-tRNA-ligase_IIa"/>
</dbReference>
<comment type="function">
    <text evidence="10">Catalyzes the attachment of proline to tRNA(Pro) in a two-step reaction: proline is first activated by ATP to form Pro-AMP and then transferred to the acceptor end of tRNA(Pro). As ProRS can inadvertently accommodate and process non-cognate amino acids such as alanine and cysteine, to avoid such errors it has two additional distinct editing activities against alanine. One activity is designated as 'pretransfer' editing and involves the tRNA(Pro)-independent hydrolysis of activated Ala-AMP. The other activity is designated 'posttransfer' editing and involves deacylation of mischarged Ala-tRNA(Pro). The misacylated Cys-tRNA(Pro) is not edited by ProRS.</text>
</comment>
<dbReference type="InterPro" id="IPR033730">
    <property type="entry name" value="ProRS_core_prok"/>
</dbReference>
<keyword evidence="13" id="KW-1185">Reference proteome</keyword>
<keyword evidence="3 10" id="KW-0963">Cytoplasm</keyword>
<dbReference type="InterPro" id="IPR036754">
    <property type="entry name" value="YbaK/aa-tRNA-synt-asso_dom_sf"/>
</dbReference>
<evidence type="ECO:0000256" key="3">
    <source>
        <dbReference type="ARBA" id="ARBA00022490"/>
    </source>
</evidence>
<accession>A0A1G6P3J7</accession>
<comment type="subcellular location">
    <subcellularLocation>
        <location evidence="1 10">Cytoplasm</location>
    </subcellularLocation>
</comment>
<evidence type="ECO:0000256" key="6">
    <source>
        <dbReference type="ARBA" id="ARBA00022840"/>
    </source>
</evidence>
<dbReference type="InterPro" id="IPR004154">
    <property type="entry name" value="Anticodon-bd"/>
</dbReference>
<evidence type="ECO:0000259" key="11">
    <source>
        <dbReference type="PROSITE" id="PS50862"/>
    </source>
</evidence>
<dbReference type="PRINTS" id="PR01046">
    <property type="entry name" value="TRNASYNTHPRO"/>
</dbReference>
<dbReference type="PANTHER" id="PTHR42753:SF2">
    <property type="entry name" value="PROLINE--TRNA LIGASE"/>
    <property type="match status" value="1"/>
</dbReference>
<evidence type="ECO:0000256" key="2">
    <source>
        <dbReference type="ARBA" id="ARBA00011738"/>
    </source>
</evidence>
<dbReference type="SUPFAM" id="SSF52954">
    <property type="entry name" value="Class II aaRS ABD-related"/>
    <property type="match status" value="1"/>
</dbReference>
<evidence type="ECO:0000313" key="12">
    <source>
        <dbReference type="EMBL" id="SDC73995.1"/>
    </source>
</evidence>
<comment type="catalytic activity">
    <reaction evidence="9 10">
        <text>tRNA(Pro) + L-proline + ATP = L-prolyl-tRNA(Pro) + AMP + diphosphate</text>
        <dbReference type="Rhea" id="RHEA:14305"/>
        <dbReference type="Rhea" id="RHEA-COMP:9700"/>
        <dbReference type="Rhea" id="RHEA-COMP:9702"/>
        <dbReference type="ChEBI" id="CHEBI:30616"/>
        <dbReference type="ChEBI" id="CHEBI:33019"/>
        <dbReference type="ChEBI" id="CHEBI:60039"/>
        <dbReference type="ChEBI" id="CHEBI:78442"/>
        <dbReference type="ChEBI" id="CHEBI:78532"/>
        <dbReference type="ChEBI" id="CHEBI:456215"/>
        <dbReference type="EC" id="6.1.1.15"/>
    </reaction>
</comment>
<dbReference type="InterPro" id="IPR050062">
    <property type="entry name" value="Pro-tRNA_synthetase"/>
</dbReference>
<dbReference type="Pfam" id="PF03129">
    <property type="entry name" value="HGTP_anticodon"/>
    <property type="match status" value="1"/>
</dbReference>
<dbReference type="PROSITE" id="PS50862">
    <property type="entry name" value="AA_TRNA_LIGASE_II"/>
    <property type="match status" value="1"/>
</dbReference>
<keyword evidence="8 10" id="KW-0030">Aminoacyl-tRNA synthetase</keyword>
<evidence type="ECO:0000256" key="9">
    <source>
        <dbReference type="ARBA" id="ARBA00047671"/>
    </source>
</evidence>
<comment type="similarity">
    <text evidence="10">Belongs to the class-II aminoacyl-tRNA synthetase family. ProS type 1 subfamily.</text>
</comment>
<dbReference type="GO" id="GO:0004827">
    <property type="term" value="F:proline-tRNA ligase activity"/>
    <property type="evidence" value="ECO:0007669"/>
    <property type="project" value="UniProtKB-UniRule"/>
</dbReference>
<dbReference type="PIRSF" id="PIRSF001535">
    <property type="entry name" value="ProRS_1"/>
    <property type="match status" value="1"/>
</dbReference>
<evidence type="ECO:0000313" key="13">
    <source>
        <dbReference type="Proteomes" id="UP000198943"/>
    </source>
</evidence>
<dbReference type="SUPFAM" id="SSF55826">
    <property type="entry name" value="YbaK/ProRS associated domain"/>
    <property type="match status" value="1"/>
</dbReference>
<gene>
    <name evidence="10" type="primary">proS</name>
    <name evidence="12" type="ORF">SAMN04487864_1194</name>
</gene>
<proteinExistence type="inferred from homology"/>
<dbReference type="AlphaFoldDB" id="A0A1G6P3J7"/>
<dbReference type="GO" id="GO:0006433">
    <property type="term" value="P:prolyl-tRNA aminoacylation"/>
    <property type="evidence" value="ECO:0007669"/>
    <property type="project" value="UniProtKB-UniRule"/>
</dbReference>
<dbReference type="NCBIfam" id="NF006625">
    <property type="entry name" value="PRK09194.1"/>
    <property type="match status" value="1"/>
</dbReference>
<keyword evidence="5 10" id="KW-0547">Nucleotide-binding</keyword>
<dbReference type="InterPro" id="IPR044140">
    <property type="entry name" value="ProRS_anticodon_short"/>
</dbReference>
<evidence type="ECO:0000256" key="4">
    <source>
        <dbReference type="ARBA" id="ARBA00022598"/>
    </source>
</evidence>
<evidence type="ECO:0000256" key="10">
    <source>
        <dbReference type="HAMAP-Rule" id="MF_01569"/>
    </source>
</evidence>
<dbReference type="InterPro" id="IPR036621">
    <property type="entry name" value="Anticodon-bd_dom_sf"/>
</dbReference>
<name>A0A1G6P3J7_9FIRM</name>
<comment type="domain">
    <text evidence="10">Consists of three domains: the N-terminal catalytic domain, the editing domain and the C-terminal anticodon-binding domain.</text>
</comment>
<dbReference type="GO" id="GO:0016740">
    <property type="term" value="F:transferase activity"/>
    <property type="evidence" value="ECO:0007669"/>
    <property type="project" value="UniProtKB-ARBA"/>
</dbReference>
<evidence type="ECO:0000256" key="8">
    <source>
        <dbReference type="ARBA" id="ARBA00023146"/>
    </source>
</evidence>
<dbReference type="InterPro" id="IPR045864">
    <property type="entry name" value="aa-tRNA-synth_II/BPL/LPL"/>
</dbReference>
<evidence type="ECO:0000256" key="5">
    <source>
        <dbReference type="ARBA" id="ARBA00022741"/>
    </source>
</evidence>
<dbReference type="PANTHER" id="PTHR42753">
    <property type="entry name" value="MITOCHONDRIAL RIBOSOME PROTEIN L39/PROLYL-TRNA LIGASE FAMILY MEMBER"/>
    <property type="match status" value="1"/>
</dbReference>
<evidence type="ECO:0000256" key="1">
    <source>
        <dbReference type="ARBA" id="ARBA00004496"/>
    </source>
</evidence>
<keyword evidence="4 10" id="KW-0436">Ligase</keyword>
<sequence>MLVSKLYAPTLREVPAEAEIPSHKLMLRAGYMRKSATGMYSYLPLAQRVLQKIETIIREELNAIDSQEILMPIVQPAEIWQQSGRWDVYGAEMWRLKDRHGHDYCLGPTHEEMITTLAHMDVNSYRQLPLSLYQIQDKFRDERRPRFGLMRSREFIMKDAYTFDKDEEGLNKSYQDMYDAYSKIFTRCGLTFRPVEADSGAIGGSGSHEFMVLADSGEAEISYCTQCDYAADTEKAELNLIEASAEAELPKEKVATPDCKTIADVCAYLKSPVEKSVKAVAYQSEKGLILCFVRGDHEVNDIKVINTCGVNQLEMAPAELLEAAGTAGGYMGPCGIDPEKAIVVCDQSVMKMHNFCCGANEEGYHFINVNPGRDFTPAFVADIRLMQEGDPCPRCGGKIAKARGIEVGQVFKLFTKYSEKLNATYLDENGKANPMYMGCYGIGVGRTMAAAVEQNNDKDGIIWPVEIAPYHVIVVPINIKDEAVKEKAFAIYNELKKAGIEVILDDRDERPGVKFKDADLIGYPVRVVIGKKTLDNGQIEVKARKTGNVQMLPADDFVDGIRNVLEELKKSE</sequence>
<dbReference type="InterPro" id="IPR004500">
    <property type="entry name" value="Pro-tRNA-synth_IIa_bac-type"/>
</dbReference>
<comment type="subunit">
    <text evidence="2 10">Homodimer.</text>
</comment>
<dbReference type="InterPro" id="IPR007214">
    <property type="entry name" value="YbaK/aa-tRNA-synth-assoc-dom"/>
</dbReference>
<evidence type="ECO:0000256" key="7">
    <source>
        <dbReference type="ARBA" id="ARBA00022917"/>
    </source>
</evidence>
<dbReference type="CDD" id="cd00779">
    <property type="entry name" value="ProRS_core_prok"/>
    <property type="match status" value="1"/>
</dbReference>
<dbReference type="Proteomes" id="UP000198943">
    <property type="component" value="Unassembled WGS sequence"/>
</dbReference>
<reference evidence="13" key="1">
    <citation type="submission" date="2016-10" db="EMBL/GenBank/DDBJ databases">
        <authorList>
            <person name="Varghese N."/>
            <person name="Submissions S."/>
        </authorList>
    </citation>
    <scope>NUCLEOTIDE SEQUENCE [LARGE SCALE GENOMIC DNA]</scope>
    <source>
        <strain evidence="13">DSM 11005</strain>
    </source>
</reference>
<dbReference type="Gene3D" id="3.30.930.10">
    <property type="entry name" value="Bira Bifunctional Protein, Domain 2"/>
    <property type="match status" value="2"/>
</dbReference>
<dbReference type="Pfam" id="PF04073">
    <property type="entry name" value="tRNA_edit"/>
    <property type="match status" value="1"/>
</dbReference>
<keyword evidence="6 10" id="KW-0067">ATP-binding</keyword>
<keyword evidence="7 10" id="KW-0648">Protein biosynthesis</keyword>
<organism evidence="12 13">
    <name type="scientific">Succiniclasticum ruminis</name>
    <dbReference type="NCBI Taxonomy" id="40841"/>
    <lineage>
        <taxon>Bacteria</taxon>
        <taxon>Bacillati</taxon>
        <taxon>Bacillota</taxon>
        <taxon>Negativicutes</taxon>
        <taxon>Acidaminococcales</taxon>
        <taxon>Acidaminococcaceae</taxon>
        <taxon>Succiniclasticum</taxon>
    </lineage>
</organism>
<dbReference type="InterPro" id="IPR023717">
    <property type="entry name" value="Pro-tRNA-Synthase_IIa_type1"/>
</dbReference>
<dbReference type="CDD" id="cd00861">
    <property type="entry name" value="ProRS_anticodon_short"/>
    <property type="match status" value="1"/>
</dbReference>
<dbReference type="EC" id="6.1.1.15" evidence="10"/>
<dbReference type="SUPFAM" id="SSF55681">
    <property type="entry name" value="Class II aaRS and biotin synthetases"/>
    <property type="match status" value="1"/>
</dbReference>
<dbReference type="GO" id="GO:0140096">
    <property type="term" value="F:catalytic activity, acting on a protein"/>
    <property type="evidence" value="ECO:0007669"/>
    <property type="project" value="UniProtKB-ARBA"/>
</dbReference>
<dbReference type="CDD" id="cd04334">
    <property type="entry name" value="ProRS-INS"/>
    <property type="match status" value="1"/>
</dbReference>
<dbReference type="OrthoDB" id="9809052at2"/>
<dbReference type="InterPro" id="IPR006195">
    <property type="entry name" value="aa-tRNA-synth_II"/>
</dbReference>
<dbReference type="GO" id="GO:0005829">
    <property type="term" value="C:cytosol"/>
    <property type="evidence" value="ECO:0007669"/>
    <property type="project" value="TreeGrafter"/>
</dbReference>
<feature type="domain" description="Aminoacyl-transfer RNA synthetases class-II family profile" evidence="11">
    <location>
        <begin position="38"/>
        <end position="464"/>
    </location>
</feature>
<dbReference type="HAMAP" id="MF_01569">
    <property type="entry name" value="Pro_tRNA_synth_type1"/>
    <property type="match status" value="1"/>
</dbReference>
<dbReference type="EMBL" id="FMYW01000019">
    <property type="protein sequence ID" value="SDC73995.1"/>
    <property type="molecule type" value="Genomic_DNA"/>
</dbReference>
<dbReference type="InterPro" id="IPR002314">
    <property type="entry name" value="aa-tRNA-synt_IIb"/>
</dbReference>
<dbReference type="GO" id="GO:0005524">
    <property type="term" value="F:ATP binding"/>
    <property type="evidence" value="ECO:0007669"/>
    <property type="project" value="UniProtKB-UniRule"/>
</dbReference>
<dbReference type="Pfam" id="PF00587">
    <property type="entry name" value="tRNA-synt_2b"/>
    <property type="match status" value="1"/>
</dbReference>
<dbReference type="RefSeq" id="WP_093731104.1">
    <property type="nucleotide sequence ID" value="NZ_FMYW01000019.1"/>
</dbReference>
<dbReference type="FunFam" id="3.30.930.10:FF:000066">
    <property type="entry name" value="Proline--tRNA ligase"/>
    <property type="match status" value="1"/>
</dbReference>
<dbReference type="NCBIfam" id="TIGR00409">
    <property type="entry name" value="proS_fam_II"/>
    <property type="match status" value="1"/>
</dbReference>
<protein>
    <recommendedName>
        <fullName evidence="10">Proline--tRNA ligase</fullName>
        <ecNumber evidence="10">6.1.1.15</ecNumber>
    </recommendedName>
    <alternativeName>
        <fullName evidence="10">Prolyl-tRNA synthetase</fullName>
        <shortName evidence="10">ProRS</shortName>
    </alternativeName>
</protein>
<dbReference type="Gene3D" id="3.40.50.800">
    <property type="entry name" value="Anticodon-binding domain"/>
    <property type="match status" value="1"/>
</dbReference>
<dbReference type="GO" id="GO:0002161">
    <property type="term" value="F:aminoacyl-tRNA deacylase activity"/>
    <property type="evidence" value="ECO:0007669"/>
    <property type="project" value="InterPro"/>
</dbReference>
<dbReference type="FunFam" id="3.40.50.800:FF:000011">
    <property type="entry name" value="Proline--tRNA ligase"/>
    <property type="match status" value="1"/>
</dbReference>